<dbReference type="InterPro" id="IPR039448">
    <property type="entry name" value="Beta_helix"/>
</dbReference>
<dbReference type="RefSeq" id="WP_051709177.1">
    <property type="nucleotide sequence ID" value="NZ_JBHSJE010000001.1"/>
</dbReference>
<keyword evidence="3" id="KW-0964">Secreted</keyword>
<dbReference type="InterPro" id="IPR007627">
    <property type="entry name" value="RNA_pol_sigma70_r2"/>
</dbReference>
<protein>
    <submittedName>
        <fullName evidence="12">Sigma-70 family RNA polymerase sigma factor</fullName>
    </submittedName>
</protein>
<dbReference type="EMBL" id="JBHSJE010000001">
    <property type="protein sequence ID" value="MFC4977469.1"/>
    <property type="molecule type" value="Genomic_DNA"/>
</dbReference>
<evidence type="ECO:0000256" key="9">
    <source>
        <dbReference type="SAM" id="MobiDB-lite"/>
    </source>
</evidence>
<feature type="domain" description="Right handed beta helix" evidence="11">
    <location>
        <begin position="461"/>
        <end position="623"/>
    </location>
</feature>
<evidence type="ECO:0000256" key="2">
    <source>
        <dbReference type="ARBA" id="ARBA00004613"/>
    </source>
</evidence>
<keyword evidence="6" id="KW-0106">Calcium</keyword>
<dbReference type="SUPFAM" id="SSF51126">
    <property type="entry name" value="Pectin lyase-like"/>
    <property type="match status" value="1"/>
</dbReference>
<evidence type="ECO:0000256" key="6">
    <source>
        <dbReference type="ARBA" id="ARBA00022837"/>
    </source>
</evidence>
<dbReference type="InterPro" id="IPR006626">
    <property type="entry name" value="PbH1"/>
</dbReference>
<dbReference type="Pfam" id="PF13229">
    <property type="entry name" value="Beta_helix"/>
    <property type="match status" value="1"/>
</dbReference>
<dbReference type="Proteomes" id="UP001595908">
    <property type="component" value="Unassembled WGS sequence"/>
</dbReference>
<feature type="domain" description="RNA polymerase sigma-70 region 2" evidence="10">
    <location>
        <begin position="32"/>
        <end position="98"/>
    </location>
</feature>
<dbReference type="Pfam" id="PF04542">
    <property type="entry name" value="Sigma70_r2"/>
    <property type="match status" value="1"/>
</dbReference>
<dbReference type="InterPro" id="IPR011050">
    <property type="entry name" value="Pectin_lyase_fold/virulence"/>
</dbReference>
<comment type="subcellular location">
    <subcellularLocation>
        <location evidence="2">Secreted</location>
    </subcellularLocation>
</comment>
<dbReference type="SUPFAM" id="SSF88946">
    <property type="entry name" value="Sigma2 domain of RNA polymerase sigma factors"/>
    <property type="match status" value="1"/>
</dbReference>
<dbReference type="NCBIfam" id="TIGR02937">
    <property type="entry name" value="sigma70-ECF"/>
    <property type="match status" value="1"/>
</dbReference>
<dbReference type="InterPro" id="IPR052052">
    <property type="entry name" value="Polysaccharide_Lyase_9"/>
</dbReference>
<evidence type="ECO:0000313" key="13">
    <source>
        <dbReference type="Proteomes" id="UP001595908"/>
    </source>
</evidence>
<comment type="similarity">
    <text evidence="8">Belongs to the polysaccharide lyase 9 family.</text>
</comment>
<organism evidence="12 13">
    <name type="scientific">Streptomyces atroolivaceus</name>
    <dbReference type="NCBI Taxonomy" id="66869"/>
    <lineage>
        <taxon>Bacteria</taxon>
        <taxon>Bacillati</taxon>
        <taxon>Actinomycetota</taxon>
        <taxon>Actinomycetes</taxon>
        <taxon>Kitasatosporales</taxon>
        <taxon>Streptomycetaceae</taxon>
        <taxon>Streptomyces</taxon>
    </lineage>
</organism>
<dbReference type="PANTHER" id="PTHR40088">
    <property type="entry name" value="PECTATE LYASE (EUROFUNG)"/>
    <property type="match status" value="1"/>
</dbReference>
<dbReference type="GeneID" id="96256904"/>
<keyword evidence="4" id="KW-0479">Metal-binding</keyword>
<evidence type="ECO:0000313" key="12">
    <source>
        <dbReference type="EMBL" id="MFC4977469.1"/>
    </source>
</evidence>
<evidence type="ECO:0000256" key="8">
    <source>
        <dbReference type="ARBA" id="ARBA00038263"/>
    </source>
</evidence>
<sequence length="725" mass="75370">MTDSGTGRSVSDTAALVAEARRGDPRAMEELLSTHLPLVYGIVGRALNGHADVDDLAQEVMLRIVRALPSLREPERFRSWAVAITYREIQQHQRRTARDRFHGHAVEDAADPLTDFAERTVAELELTGQRRDLARAARWLDADDRRLLALWWEEEAGRIARADVARAIGLNARHTAVRVRRMKVRLEEARTVVRALAVSPRCPGLADAAHGWDGGTGALWRKRLTRHVRACPQCGAQGTGLVAPEKLLPGLGLIPVPGGLADGVRHTVEAASLPGQTAGGLLHHVTARSVAASAVVLAVVTGALTYPVWHTPAPAPSSAPPAAHRPAEPAATAAARPSRAAAATASPSAPPSAPPTAGAARRAGGAIGVLTADIYLAPDGSDDGDGSRARPYATLHKAVSVVRPGQTIAMRGGTYRPAEGASLTTDGTAARRITLSNYQGERPVIDASGLPGSTWAVTQEADHWTVQGLEIHGSASHAYVCRSCRNNVFRGLSLHDNAESGLTLRDAGTENNTVLDSDFHANGPGPAGGVGLAVKFGSGGGNTVRGCRAFGNGADGIDLGGFTSPVTVRSTWSYRNGNGFTLGGGNTSASVAHVLTDDAAWDNAGLGFNDEGNSGAVRLTRNTAFRNGTNFYLPTAAAVLTSNAAADSGDGPDTVLAESSRSEGNTWDGGGDGPPEFTTTDPSTAEARRAADATLPRTSFLAPSGSAPGARMTPVDDGPPEKQPG</sequence>
<dbReference type="Gene3D" id="1.10.1740.10">
    <property type="match status" value="1"/>
</dbReference>
<feature type="region of interest" description="Disordered" evidence="9">
    <location>
        <begin position="313"/>
        <end position="360"/>
    </location>
</feature>
<feature type="region of interest" description="Disordered" evidence="9">
    <location>
        <begin position="644"/>
        <end position="725"/>
    </location>
</feature>
<keyword evidence="13" id="KW-1185">Reference proteome</keyword>
<accession>A0ABV9V389</accession>
<name>A0ABV9V389_STRAZ</name>
<comment type="cofactor">
    <cofactor evidence="1">
        <name>Ca(2+)</name>
        <dbReference type="ChEBI" id="CHEBI:29108"/>
    </cofactor>
</comment>
<dbReference type="PANTHER" id="PTHR40088:SF1">
    <property type="entry name" value="PECTATE LYASE PEL9"/>
    <property type="match status" value="1"/>
</dbReference>
<keyword evidence="5" id="KW-0732">Signal</keyword>
<dbReference type="Gene3D" id="2.160.20.10">
    <property type="entry name" value="Single-stranded right-handed beta-helix, Pectin lyase-like"/>
    <property type="match status" value="1"/>
</dbReference>
<dbReference type="InterPro" id="IPR012334">
    <property type="entry name" value="Pectin_lyas_fold"/>
</dbReference>
<reference evidence="13" key="1">
    <citation type="journal article" date="2019" name="Int. J. Syst. Evol. Microbiol.">
        <title>The Global Catalogue of Microorganisms (GCM) 10K type strain sequencing project: providing services to taxonomists for standard genome sequencing and annotation.</title>
        <authorList>
            <consortium name="The Broad Institute Genomics Platform"/>
            <consortium name="The Broad Institute Genome Sequencing Center for Infectious Disease"/>
            <person name="Wu L."/>
            <person name="Ma J."/>
        </authorList>
    </citation>
    <scope>NUCLEOTIDE SEQUENCE [LARGE SCALE GENOMIC DNA]</scope>
    <source>
        <strain evidence="13">ICMP 257</strain>
    </source>
</reference>
<proteinExistence type="inferred from homology"/>
<dbReference type="SMART" id="SM00710">
    <property type="entry name" value="PbH1"/>
    <property type="match status" value="6"/>
</dbReference>
<evidence type="ECO:0000259" key="11">
    <source>
        <dbReference type="Pfam" id="PF13229"/>
    </source>
</evidence>
<feature type="compositionally biased region" description="Low complexity" evidence="9">
    <location>
        <begin position="320"/>
        <end position="347"/>
    </location>
</feature>
<gene>
    <name evidence="12" type="ORF">ACFPL4_03725</name>
</gene>
<evidence type="ECO:0000256" key="3">
    <source>
        <dbReference type="ARBA" id="ARBA00022525"/>
    </source>
</evidence>
<evidence type="ECO:0000259" key="10">
    <source>
        <dbReference type="Pfam" id="PF04542"/>
    </source>
</evidence>
<evidence type="ECO:0000256" key="4">
    <source>
        <dbReference type="ARBA" id="ARBA00022723"/>
    </source>
</evidence>
<dbReference type="InterPro" id="IPR014284">
    <property type="entry name" value="RNA_pol_sigma-70_dom"/>
</dbReference>
<evidence type="ECO:0000256" key="1">
    <source>
        <dbReference type="ARBA" id="ARBA00001913"/>
    </source>
</evidence>
<comment type="caution">
    <text evidence="12">The sequence shown here is derived from an EMBL/GenBank/DDBJ whole genome shotgun (WGS) entry which is preliminary data.</text>
</comment>
<keyword evidence="7" id="KW-0456">Lyase</keyword>
<dbReference type="InterPro" id="IPR013325">
    <property type="entry name" value="RNA_pol_sigma_r2"/>
</dbReference>
<evidence type="ECO:0000256" key="7">
    <source>
        <dbReference type="ARBA" id="ARBA00023239"/>
    </source>
</evidence>
<evidence type="ECO:0000256" key="5">
    <source>
        <dbReference type="ARBA" id="ARBA00022729"/>
    </source>
</evidence>